<sequence>MAEEKAQLGGADPIERNALSLNHRHGGGGTDGNKIRARNIEKLYQHRYIPASEFDVTDANVSLAQVLELGAVVFADGASAVSTFNIWIPTWRTSLIGLKLIYIDRSASSLNIRLAFATRRARIGVATITDTLAEASYATVGTADAIQTIEIPRIAWNNLLNTQYHDIIGFEITRNGAAGTDTYNNDLEIIGVLPEFA</sequence>
<accession>A0A0F9S3M5</accession>
<name>A0A0F9S3M5_9ZZZZ</name>
<evidence type="ECO:0000313" key="1">
    <source>
        <dbReference type="EMBL" id="KKN56832.1"/>
    </source>
</evidence>
<dbReference type="AlphaFoldDB" id="A0A0F9S3M5"/>
<protein>
    <submittedName>
        <fullName evidence="1">Uncharacterized protein</fullName>
    </submittedName>
</protein>
<organism evidence="1">
    <name type="scientific">marine sediment metagenome</name>
    <dbReference type="NCBI Taxonomy" id="412755"/>
    <lineage>
        <taxon>unclassified sequences</taxon>
        <taxon>metagenomes</taxon>
        <taxon>ecological metagenomes</taxon>
    </lineage>
</organism>
<reference evidence="1" key="1">
    <citation type="journal article" date="2015" name="Nature">
        <title>Complex archaea that bridge the gap between prokaryotes and eukaryotes.</title>
        <authorList>
            <person name="Spang A."/>
            <person name="Saw J.H."/>
            <person name="Jorgensen S.L."/>
            <person name="Zaremba-Niedzwiedzka K."/>
            <person name="Martijn J."/>
            <person name="Lind A.E."/>
            <person name="van Eijk R."/>
            <person name="Schleper C."/>
            <person name="Guy L."/>
            <person name="Ettema T.J."/>
        </authorList>
    </citation>
    <scope>NUCLEOTIDE SEQUENCE</scope>
</reference>
<comment type="caution">
    <text evidence="1">The sequence shown here is derived from an EMBL/GenBank/DDBJ whole genome shotgun (WGS) entry which is preliminary data.</text>
</comment>
<dbReference type="EMBL" id="LAZR01000829">
    <property type="protein sequence ID" value="KKN56832.1"/>
    <property type="molecule type" value="Genomic_DNA"/>
</dbReference>
<gene>
    <name evidence="1" type="ORF">LCGC14_0568140</name>
</gene>
<proteinExistence type="predicted"/>